<sequence>MGNLTMGNLTMGNFAMGNITMGNCAMGNFAMGNFAMGNLAKGNLTTSWKPDLKDDFKFTTSVEEPSSPASRMSPSLLYVDAMKTPNEIAAFGLQEPAVIHMTFEH</sequence>
<organism evidence="2">
    <name type="scientific">Perkinsus marinus (strain ATCC 50983 / TXsc)</name>
    <dbReference type="NCBI Taxonomy" id="423536"/>
    <lineage>
        <taxon>Eukaryota</taxon>
        <taxon>Sar</taxon>
        <taxon>Alveolata</taxon>
        <taxon>Perkinsozoa</taxon>
        <taxon>Perkinsea</taxon>
        <taxon>Perkinsida</taxon>
        <taxon>Perkinsidae</taxon>
        <taxon>Perkinsus</taxon>
    </lineage>
</organism>
<reference evidence="1 2" key="1">
    <citation type="submission" date="2008-07" db="EMBL/GenBank/DDBJ databases">
        <authorList>
            <person name="El-Sayed N."/>
            <person name="Caler E."/>
            <person name="Inman J."/>
            <person name="Amedeo P."/>
            <person name="Hass B."/>
            <person name="Wortman J."/>
        </authorList>
    </citation>
    <scope>NUCLEOTIDE SEQUENCE [LARGE SCALE GENOMIC DNA]</scope>
    <source>
        <strain evidence="2">ATCC 50983 / TXsc</strain>
    </source>
</reference>
<evidence type="ECO:0000313" key="2">
    <source>
        <dbReference type="Proteomes" id="UP000007800"/>
    </source>
</evidence>
<keyword evidence="2" id="KW-1185">Reference proteome</keyword>
<dbReference type="InParanoid" id="C5L9W2"/>
<accession>C5L9W2</accession>
<dbReference type="EMBL" id="GG680729">
    <property type="protein sequence ID" value="EER06218.1"/>
    <property type="molecule type" value="Genomic_DNA"/>
</dbReference>
<name>C5L9W2_PERM5</name>
<protein>
    <submittedName>
        <fullName evidence="1">Uncharacterized protein</fullName>
    </submittedName>
</protein>
<dbReference type="RefSeq" id="XP_002774402.1">
    <property type="nucleotide sequence ID" value="XM_002774356.1"/>
</dbReference>
<proteinExistence type="predicted"/>
<gene>
    <name evidence="1" type="ORF">Pmar_PMAR005980</name>
</gene>
<dbReference type="AlphaFoldDB" id="C5L9W2"/>
<dbReference type="GeneID" id="9065104"/>
<evidence type="ECO:0000313" key="1">
    <source>
        <dbReference type="EMBL" id="EER06218.1"/>
    </source>
</evidence>
<dbReference type="Proteomes" id="UP000007800">
    <property type="component" value="Unassembled WGS sequence"/>
</dbReference>